<dbReference type="SUPFAM" id="SSF88723">
    <property type="entry name" value="PIN domain-like"/>
    <property type="match status" value="1"/>
</dbReference>
<evidence type="ECO:0000256" key="4">
    <source>
        <dbReference type="ARBA" id="ARBA00022801"/>
    </source>
</evidence>
<keyword evidence="8" id="KW-1185">Reference proteome</keyword>
<comment type="similarity">
    <text evidence="5">Belongs to the PINc/VapC protein family.</text>
</comment>
<dbReference type="Pfam" id="PF01850">
    <property type="entry name" value="PIN"/>
    <property type="match status" value="1"/>
</dbReference>
<evidence type="ECO:0000313" key="8">
    <source>
        <dbReference type="Proteomes" id="UP001404104"/>
    </source>
</evidence>
<dbReference type="HAMAP" id="MF_00265">
    <property type="entry name" value="VapC_Nob1"/>
    <property type="match status" value="1"/>
</dbReference>
<evidence type="ECO:0000256" key="5">
    <source>
        <dbReference type="HAMAP-Rule" id="MF_00265"/>
    </source>
</evidence>
<keyword evidence="5" id="KW-0800">Toxin</keyword>
<organism evidence="7 8">
    <name type="scientific">Sphingomonas qilianensis</name>
    <dbReference type="NCBI Taxonomy" id="1736690"/>
    <lineage>
        <taxon>Bacteria</taxon>
        <taxon>Pseudomonadati</taxon>
        <taxon>Pseudomonadota</taxon>
        <taxon>Alphaproteobacteria</taxon>
        <taxon>Sphingomonadales</taxon>
        <taxon>Sphingomonadaceae</taxon>
        <taxon>Sphingomonas</taxon>
    </lineage>
</organism>
<evidence type="ECO:0000256" key="3">
    <source>
        <dbReference type="ARBA" id="ARBA00022723"/>
    </source>
</evidence>
<dbReference type="InterPro" id="IPR002716">
    <property type="entry name" value="PIN_dom"/>
</dbReference>
<feature type="binding site" evidence="5">
    <location>
        <position position="104"/>
    </location>
    <ligand>
        <name>Mg(2+)</name>
        <dbReference type="ChEBI" id="CHEBI:18420"/>
    </ligand>
</feature>
<feature type="binding site" evidence="5">
    <location>
        <position position="6"/>
    </location>
    <ligand>
        <name>Mg(2+)</name>
        <dbReference type="ChEBI" id="CHEBI:18420"/>
    </ligand>
</feature>
<sequence length="131" mass="14407">MILFLDASAMVAMMTDEPDGFDIAQRFGAADEVLYSAMSLWETVRAVARKRRVPISLAQTEAECFVKEFSLRVVTIGDAEARAAIGAHERYGKGMHRANLKMGDCFAYACAKTNNAQLLYKGTDFAQTDLA</sequence>
<keyword evidence="3 5" id="KW-0479">Metal-binding</keyword>
<dbReference type="EMBL" id="JBDIMF010000001">
    <property type="protein sequence ID" value="MEN2785286.1"/>
    <property type="molecule type" value="Genomic_DNA"/>
</dbReference>
<dbReference type="InterPro" id="IPR022907">
    <property type="entry name" value="VapC_family"/>
</dbReference>
<dbReference type="InterPro" id="IPR029060">
    <property type="entry name" value="PIN-like_dom_sf"/>
</dbReference>
<evidence type="ECO:0000256" key="1">
    <source>
        <dbReference type="ARBA" id="ARBA00022649"/>
    </source>
</evidence>
<feature type="domain" description="PIN" evidence="6">
    <location>
        <begin position="4"/>
        <end position="129"/>
    </location>
</feature>
<dbReference type="EC" id="3.1.-.-" evidence="5"/>
<accession>A0ABU9XN90</accession>
<keyword evidence="5" id="KW-0460">Magnesium</keyword>
<evidence type="ECO:0000259" key="6">
    <source>
        <dbReference type="Pfam" id="PF01850"/>
    </source>
</evidence>
<dbReference type="RefSeq" id="WP_345862727.1">
    <property type="nucleotide sequence ID" value="NZ_JBDIMF010000001.1"/>
</dbReference>
<keyword evidence="1 5" id="KW-1277">Toxin-antitoxin system</keyword>
<evidence type="ECO:0000256" key="2">
    <source>
        <dbReference type="ARBA" id="ARBA00022722"/>
    </source>
</evidence>
<dbReference type="Proteomes" id="UP001404104">
    <property type="component" value="Unassembled WGS sequence"/>
</dbReference>
<name>A0ABU9XN90_9SPHN</name>
<proteinExistence type="inferred from homology"/>
<evidence type="ECO:0000313" key="7">
    <source>
        <dbReference type="EMBL" id="MEN2785286.1"/>
    </source>
</evidence>
<keyword evidence="4 5" id="KW-0378">Hydrolase</keyword>
<comment type="caution">
    <text evidence="7">The sequence shown here is derived from an EMBL/GenBank/DDBJ whole genome shotgun (WGS) entry which is preliminary data.</text>
</comment>
<comment type="function">
    <text evidence="5">Toxic component of a toxin-antitoxin (TA) system. An RNase.</text>
</comment>
<gene>
    <name evidence="5" type="primary">vapC</name>
    <name evidence="7" type="ORF">ABC969_02495</name>
</gene>
<keyword evidence="2 5" id="KW-0540">Nuclease</keyword>
<dbReference type="Gene3D" id="3.40.50.1010">
    <property type="entry name" value="5'-nuclease"/>
    <property type="match status" value="1"/>
</dbReference>
<comment type="cofactor">
    <cofactor evidence="5">
        <name>Mg(2+)</name>
        <dbReference type="ChEBI" id="CHEBI:18420"/>
    </cofactor>
</comment>
<protein>
    <recommendedName>
        <fullName evidence="5">Ribonuclease VapC</fullName>
        <shortName evidence="5">RNase VapC</shortName>
        <ecNumber evidence="5">3.1.-.-</ecNumber>
    </recommendedName>
    <alternativeName>
        <fullName evidence="5">Toxin VapC</fullName>
    </alternativeName>
</protein>
<reference evidence="7 8" key="1">
    <citation type="submission" date="2024-05" db="EMBL/GenBank/DDBJ databases">
        <authorList>
            <person name="Liu Q."/>
            <person name="Xin Y.-H."/>
        </authorList>
    </citation>
    <scope>NUCLEOTIDE SEQUENCE [LARGE SCALE GENOMIC DNA]</scope>
    <source>
        <strain evidence="7 8">CGMCC 1.15349</strain>
    </source>
</reference>
<dbReference type="CDD" id="cd09871">
    <property type="entry name" value="PIN_MtVapC28-VapC30-like"/>
    <property type="match status" value="1"/>
</dbReference>